<gene>
    <name evidence="2" type="ORF">HannXRQ_Chr13g0423041</name>
    <name evidence="1" type="ORF">HanXRQr2_Chr13g0613221</name>
</gene>
<sequence length="64" mass="7479">MKHLPDNLLPSLLSLKIKECPKLEGRCSRRGTNWSRIYHIPCIKINPQNLSFIEIPKNLRELVL</sequence>
<accession>A0A251SXB8</accession>
<name>A0A251SXB8_HELAN</name>
<proteinExistence type="predicted"/>
<protein>
    <submittedName>
        <fullName evidence="2">Uncharacterized protein</fullName>
    </submittedName>
</protein>
<evidence type="ECO:0000313" key="3">
    <source>
        <dbReference type="Proteomes" id="UP000215914"/>
    </source>
</evidence>
<dbReference type="Gramene" id="mRNA:HanXRQr2_Chr13g0613221">
    <property type="protein sequence ID" value="mRNA:HanXRQr2_Chr13g0613221"/>
    <property type="gene ID" value="HanXRQr2_Chr13g0613221"/>
</dbReference>
<dbReference type="AlphaFoldDB" id="A0A251SXB8"/>
<reference evidence="1 3" key="1">
    <citation type="journal article" date="2017" name="Nature">
        <title>The sunflower genome provides insights into oil metabolism, flowering and Asterid evolution.</title>
        <authorList>
            <person name="Badouin H."/>
            <person name="Gouzy J."/>
            <person name="Grassa C.J."/>
            <person name="Murat F."/>
            <person name="Staton S.E."/>
            <person name="Cottret L."/>
            <person name="Lelandais-Briere C."/>
            <person name="Owens G.L."/>
            <person name="Carrere S."/>
            <person name="Mayjonade B."/>
            <person name="Legrand L."/>
            <person name="Gill N."/>
            <person name="Kane N.C."/>
            <person name="Bowers J.E."/>
            <person name="Hubner S."/>
            <person name="Bellec A."/>
            <person name="Berard A."/>
            <person name="Berges H."/>
            <person name="Blanchet N."/>
            <person name="Boniface M.C."/>
            <person name="Brunel D."/>
            <person name="Catrice O."/>
            <person name="Chaidir N."/>
            <person name="Claudel C."/>
            <person name="Donnadieu C."/>
            <person name="Faraut T."/>
            <person name="Fievet G."/>
            <person name="Helmstetter N."/>
            <person name="King M."/>
            <person name="Knapp S.J."/>
            <person name="Lai Z."/>
            <person name="Le Paslier M.C."/>
            <person name="Lippi Y."/>
            <person name="Lorenzon L."/>
            <person name="Mandel J.R."/>
            <person name="Marage G."/>
            <person name="Marchand G."/>
            <person name="Marquand E."/>
            <person name="Bret-Mestries E."/>
            <person name="Morien E."/>
            <person name="Nambeesan S."/>
            <person name="Nguyen T."/>
            <person name="Pegot-Espagnet P."/>
            <person name="Pouilly N."/>
            <person name="Raftis F."/>
            <person name="Sallet E."/>
            <person name="Schiex T."/>
            <person name="Thomas J."/>
            <person name="Vandecasteele C."/>
            <person name="Vares D."/>
            <person name="Vear F."/>
            <person name="Vautrin S."/>
            <person name="Crespi M."/>
            <person name="Mangin B."/>
            <person name="Burke J.M."/>
            <person name="Salse J."/>
            <person name="Munos S."/>
            <person name="Vincourt P."/>
            <person name="Rieseberg L.H."/>
            <person name="Langlade N.B."/>
        </authorList>
    </citation>
    <scope>NUCLEOTIDE SEQUENCE [LARGE SCALE GENOMIC DNA]</scope>
    <source>
        <strain evidence="3">cv. SF193</strain>
        <tissue evidence="1">Leaves</tissue>
    </source>
</reference>
<dbReference type="EMBL" id="MNCJ02000328">
    <property type="protein sequence ID" value="KAF5775543.1"/>
    <property type="molecule type" value="Genomic_DNA"/>
</dbReference>
<reference evidence="1" key="3">
    <citation type="submission" date="2020-06" db="EMBL/GenBank/DDBJ databases">
        <title>Helianthus annuus Genome sequencing and assembly Release 2.</title>
        <authorList>
            <person name="Gouzy J."/>
            <person name="Langlade N."/>
            <person name="Munos S."/>
        </authorList>
    </citation>
    <scope>NUCLEOTIDE SEQUENCE</scope>
    <source>
        <tissue evidence="1">Leaves</tissue>
    </source>
</reference>
<dbReference type="Proteomes" id="UP000215914">
    <property type="component" value="Chromosome 13"/>
</dbReference>
<evidence type="ECO:0000313" key="1">
    <source>
        <dbReference type="EMBL" id="KAF5775543.1"/>
    </source>
</evidence>
<reference evidence="2" key="2">
    <citation type="submission" date="2017-02" db="EMBL/GenBank/DDBJ databases">
        <title>Sunflower complete genome.</title>
        <authorList>
            <person name="Langlade N."/>
            <person name="Munos S."/>
        </authorList>
    </citation>
    <scope>NUCLEOTIDE SEQUENCE [LARGE SCALE GENOMIC DNA]</scope>
    <source>
        <tissue evidence="2">Leaves</tissue>
    </source>
</reference>
<evidence type="ECO:0000313" key="2">
    <source>
        <dbReference type="EMBL" id="OTG03344.1"/>
    </source>
</evidence>
<keyword evidence="3" id="KW-1185">Reference proteome</keyword>
<dbReference type="InParanoid" id="A0A251SXB8"/>
<organism evidence="2 3">
    <name type="scientific">Helianthus annuus</name>
    <name type="common">Common sunflower</name>
    <dbReference type="NCBI Taxonomy" id="4232"/>
    <lineage>
        <taxon>Eukaryota</taxon>
        <taxon>Viridiplantae</taxon>
        <taxon>Streptophyta</taxon>
        <taxon>Embryophyta</taxon>
        <taxon>Tracheophyta</taxon>
        <taxon>Spermatophyta</taxon>
        <taxon>Magnoliopsida</taxon>
        <taxon>eudicotyledons</taxon>
        <taxon>Gunneridae</taxon>
        <taxon>Pentapetalae</taxon>
        <taxon>asterids</taxon>
        <taxon>campanulids</taxon>
        <taxon>Asterales</taxon>
        <taxon>Asteraceae</taxon>
        <taxon>Asteroideae</taxon>
        <taxon>Heliantheae alliance</taxon>
        <taxon>Heliantheae</taxon>
        <taxon>Helianthus</taxon>
    </lineage>
</organism>
<dbReference type="EMBL" id="CM007902">
    <property type="protein sequence ID" value="OTG03344.1"/>
    <property type="molecule type" value="Genomic_DNA"/>
</dbReference>